<evidence type="ECO:0000259" key="1">
    <source>
        <dbReference type="Pfam" id="PF01464"/>
    </source>
</evidence>
<proteinExistence type="predicted"/>
<evidence type="ECO:0000313" key="2">
    <source>
        <dbReference type="EMBL" id="BDE05329.1"/>
    </source>
</evidence>
<gene>
    <name evidence="2" type="ORF">WPS_06050</name>
</gene>
<dbReference type="AlphaFoldDB" id="A0AAN1XTI0"/>
<dbReference type="EMBL" id="AP025523">
    <property type="protein sequence ID" value="BDE05329.1"/>
    <property type="molecule type" value="Genomic_DNA"/>
</dbReference>
<organism evidence="2 3">
    <name type="scientific">Vulcanimicrobium alpinum</name>
    <dbReference type="NCBI Taxonomy" id="3016050"/>
    <lineage>
        <taxon>Bacteria</taxon>
        <taxon>Bacillati</taxon>
        <taxon>Vulcanimicrobiota</taxon>
        <taxon>Vulcanimicrobiia</taxon>
        <taxon>Vulcanimicrobiales</taxon>
        <taxon>Vulcanimicrobiaceae</taxon>
        <taxon>Vulcanimicrobium</taxon>
    </lineage>
</organism>
<dbReference type="CDD" id="cd00254">
    <property type="entry name" value="LT-like"/>
    <property type="match status" value="1"/>
</dbReference>
<accession>A0AAN1XTI0</accession>
<reference evidence="2 3" key="1">
    <citation type="journal article" date="2022" name="ISME Commun">
        <title>Vulcanimicrobium alpinus gen. nov. sp. nov., the first cultivated representative of the candidate phylum 'Eremiobacterota', is a metabolically versatile aerobic anoxygenic phototroph.</title>
        <authorList>
            <person name="Yabe S."/>
            <person name="Muto K."/>
            <person name="Abe K."/>
            <person name="Yokota A."/>
            <person name="Staudigel H."/>
            <person name="Tebo B.M."/>
        </authorList>
    </citation>
    <scope>NUCLEOTIDE SEQUENCE [LARGE SCALE GENOMIC DNA]</scope>
    <source>
        <strain evidence="2 3">WC8-2</strain>
    </source>
</reference>
<dbReference type="Proteomes" id="UP001317532">
    <property type="component" value="Chromosome"/>
</dbReference>
<dbReference type="Gene3D" id="1.10.530.10">
    <property type="match status" value="1"/>
</dbReference>
<keyword evidence="3" id="KW-1185">Reference proteome</keyword>
<dbReference type="RefSeq" id="WP_317996379.1">
    <property type="nucleotide sequence ID" value="NZ_AP025523.1"/>
</dbReference>
<dbReference type="InterPro" id="IPR023346">
    <property type="entry name" value="Lysozyme-like_dom_sf"/>
</dbReference>
<feature type="domain" description="Transglycosylase SLT" evidence="1">
    <location>
        <begin position="44"/>
        <end position="146"/>
    </location>
</feature>
<dbReference type="InterPro" id="IPR008258">
    <property type="entry name" value="Transglycosylase_SLT_dom_1"/>
</dbReference>
<dbReference type="Pfam" id="PF01464">
    <property type="entry name" value="SLT"/>
    <property type="match status" value="1"/>
</dbReference>
<sequence length="165" mass="17666">MPAALAPFVLASLLPAYVGALRAFDPALDNARALRLAARVVTEADAARIDARLIVALVAVESSWNPDAVSRAGARGLGQLMPATANDLRVDPADPDANLHGTVVYLAALIARYGGYAPQERYERAIGAYNAGAGAVDRYRGVPPWVETRLYVRRVIGLWRRLCGD</sequence>
<dbReference type="KEGG" id="vab:WPS_06050"/>
<dbReference type="PANTHER" id="PTHR37423:SF2">
    <property type="entry name" value="MEMBRANE-BOUND LYTIC MUREIN TRANSGLYCOSYLASE C"/>
    <property type="match status" value="1"/>
</dbReference>
<dbReference type="PANTHER" id="PTHR37423">
    <property type="entry name" value="SOLUBLE LYTIC MUREIN TRANSGLYCOSYLASE-RELATED"/>
    <property type="match status" value="1"/>
</dbReference>
<protein>
    <recommendedName>
        <fullName evidence="1">Transglycosylase SLT domain-containing protein</fullName>
    </recommendedName>
</protein>
<name>A0AAN1XTI0_UNVUL</name>
<dbReference type="SUPFAM" id="SSF53955">
    <property type="entry name" value="Lysozyme-like"/>
    <property type="match status" value="1"/>
</dbReference>
<evidence type="ECO:0000313" key="3">
    <source>
        <dbReference type="Proteomes" id="UP001317532"/>
    </source>
</evidence>